<keyword evidence="3 6" id="KW-1133">Transmembrane helix</keyword>
<accession>A0A2V3ILU3</accession>
<feature type="region of interest" description="Disordered" evidence="5">
    <location>
        <begin position="19"/>
        <end position="55"/>
    </location>
</feature>
<feature type="transmembrane region" description="Helical" evidence="6">
    <location>
        <begin position="288"/>
        <end position="305"/>
    </location>
</feature>
<keyword evidence="2 6" id="KW-0812">Transmembrane</keyword>
<sequence>MFSAAARASKLLRTHNASLPDATRLYRQTPPRYPRSAPRHLPPTPPPPLRPAQQHATSTAAAVGLASGTLGAMCGVGGAIFSVPALVRFASLSQRAAGANSLVAVTCVALTGAASLSAAPEAAIDVETAALLSVGAAAFTPLGAAVSTRVNAALLRRALGAFMLLLAPVMPLRAYLERASPRERSLTGDTRRFLLAGLGSAVGFTSGLLGISGGSLFTPIIALASPEHGFKNVLATSFASMVVPTACGAVTYARMGLVTPALVPPLVVGAVTGAAIGSTAALAVPDYVLQWTFAIVFTVMGARVLRAPIAPPTNSAKAAIVSRTVAPPPTTVPSA</sequence>
<evidence type="ECO:0000256" key="5">
    <source>
        <dbReference type="SAM" id="MobiDB-lite"/>
    </source>
</evidence>
<dbReference type="Proteomes" id="UP000247409">
    <property type="component" value="Unassembled WGS sequence"/>
</dbReference>
<dbReference type="PANTHER" id="PTHR43701:SF2">
    <property type="entry name" value="MEMBRANE TRANSPORTER PROTEIN YJNA-RELATED"/>
    <property type="match status" value="1"/>
</dbReference>
<reference evidence="7 8" key="1">
    <citation type="journal article" date="2018" name="Mol. Biol. Evol.">
        <title>Analysis of the draft genome of the red seaweed Gracilariopsis chorda provides insights into genome size evolution in Rhodophyta.</title>
        <authorList>
            <person name="Lee J."/>
            <person name="Yang E.C."/>
            <person name="Graf L."/>
            <person name="Yang J.H."/>
            <person name="Qiu H."/>
            <person name="Zel Zion U."/>
            <person name="Chan C.X."/>
            <person name="Stephens T.G."/>
            <person name="Weber A.P.M."/>
            <person name="Boo G.H."/>
            <person name="Boo S.M."/>
            <person name="Kim K.M."/>
            <person name="Shin Y."/>
            <person name="Jung M."/>
            <person name="Lee S.J."/>
            <person name="Yim H.S."/>
            <person name="Lee J.H."/>
            <person name="Bhattacharya D."/>
            <person name="Yoon H.S."/>
        </authorList>
    </citation>
    <scope>NUCLEOTIDE SEQUENCE [LARGE SCALE GENOMIC DNA]</scope>
    <source>
        <strain evidence="7 8">SKKU-2015</strain>
        <tissue evidence="7">Whole body</tissue>
    </source>
</reference>
<feature type="transmembrane region" description="Helical" evidence="6">
    <location>
        <begin position="193"/>
        <end position="221"/>
    </location>
</feature>
<name>A0A2V3ILU3_9FLOR</name>
<feature type="transmembrane region" description="Helical" evidence="6">
    <location>
        <begin position="233"/>
        <end position="253"/>
    </location>
</feature>
<dbReference type="AlphaFoldDB" id="A0A2V3ILU3"/>
<comment type="caution">
    <text evidence="7">The sequence shown here is derived from an EMBL/GenBank/DDBJ whole genome shotgun (WGS) entry which is preliminary data.</text>
</comment>
<dbReference type="Pfam" id="PF01925">
    <property type="entry name" value="TauE"/>
    <property type="match status" value="1"/>
</dbReference>
<evidence type="ECO:0000256" key="6">
    <source>
        <dbReference type="SAM" id="Phobius"/>
    </source>
</evidence>
<evidence type="ECO:0000256" key="4">
    <source>
        <dbReference type="ARBA" id="ARBA00023136"/>
    </source>
</evidence>
<dbReference type="InterPro" id="IPR002781">
    <property type="entry name" value="TM_pro_TauE-like"/>
</dbReference>
<dbReference type="OrthoDB" id="5492at2759"/>
<keyword evidence="4 6" id="KW-0472">Membrane</keyword>
<evidence type="ECO:0000313" key="7">
    <source>
        <dbReference type="EMBL" id="PXF43055.1"/>
    </source>
</evidence>
<organism evidence="7 8">
    <name type="scientific">Gracilariopsis chorda</name>
    <dbReference type="NCBI Taxonomy" id="448386"/>
    <lineage>
        <taxon>Eukaryota</taxon>
        <taxon>Rhodophyta</taxon>
        <taxon>Florideophyceae</taxon>
        <taxon>Rhodymeniophycidae</taxon>
        <taxon>Gracilariales</taxon>
        <taxon>Gracilariaceae</taxon>
        <taxon>Gracilariopsis</taxon>
    </lineage>
</organism>
<dbReference type="PANTHER" id="PTHR43701">
    <property type="entry name" value="MEMBRANE TRANSPORTER PROTEIN MJ0441-RELATED"/>
    <property type="match status" value="1"/>
</dbReference>
<evidence type="ECO:0008006" key="9">
    <source>
        <dbReference type="Google" id="ProtNLM"/>
    </source>
</evidence>
<proteinExistence type="predicted"/>
<feature type="transmembrane region" description="Helical" evidence="6">
    <location>
        <begin position="154"/>
        <end position="172"/>
    </location>
</feature>
<evidence type="ECO:0000256" key="1">
    <source>
        <dbReference type="ARBA" id="ARBA00004141"/>
    </source>
</evidence>
<gene>
    <name evidence="7" type="ORF">BWQ96_07202</name>
</gene>
<protein>
    <recommendedName>
        <fullName evidence="9">Membrane transporter protein</fullName>
    </recommendedName>
</protein>
<evidence type="ECO:0000313" key="8">
    <source>
        <dbReference type="Proteomes" id="UP000247409"/>
    </source>
</evidence>
<keyword evidence="8" id="KW-1185">Reference proteome</keyword>
<feature type="transmembrane region" description="Helical" evidence="6">
    <location>
        <begin position="99"/>
        <end position="117"/>
    </location>
</feature>
<dbReference type="InterPro" id="IPR051598">
    <property type="entry name" value="TSUP/Inactive_protease-like"/>
</dbReference>
<feature type="transmembrane region" description="Helical" evidence="6">
    <location>
        <begin position="129"/>
        <end position="148"/>
    </location>
</feature>
<evidence type="ECO:0000256" key="3">
    <source>
        <dbReference type="ARBA" id="ARBA00022989"/>
    </source>
</evidence>
<feature type="transmembrane region" description="Helical" evidence="6">
    <location>
        <begin position="60"/>
        <end position="87"/>
    </location>
</feature>
<evidence type="ECO:0000256" key="2">
    <source>
        <dbReference type="ARBA" id="ARBA00022692"/>
    </source>
</evidence>
<feature type="transmembrane region" description="Helical" evidence="6">
    <location>
        <begin position="262"/>
        <end position="282"/>
    </location>
</feature>
<comment type="subcellular location">
    <subcellularLocation>
        <location evidence="1">Membrane</location>
        <topology evidence="1">Multi-pass membrane protein</topology>
    </subcellularLocation>
</comment>
<dbReference type="EMBL" id="NBIV01000139">
    <property type="protein sequence ID" value="PXF43055.1"/>
    <property type="molecule type" value="Genomic_DNA"/>
</dbReference>
<feature type="compositionally biased region" description="Pro residues" evidence="5">
    <location>
        <begin position="40"/>
        <end position="50"/>
    </location>
</feature>
<dbReference type="GO" id="GO:0016020">
    <property type="term" value="C:membrane"/>
    <property type="evidence" value="ECO:0007669"/>
    <property type="project" value="UniProtKB-SubCell"/>
</dbReference>